<dbReference type="PANTHER" id="PTHR22726">
    <property type="entry name" value="METALLOENDOPEPTIDASE OMA1"/>
    <property type="match status" value="1"/>
</dbReference>
<dbReference type="InterPro" id="IPR051156">
    <property type="entry name" value="Mito/Outer_Membr_Metalloprot"/>
</dbReference>
<evidence type="ECO:0000256" key="4">
    <source>
        <dbReference type="ARBA" id="ARBA00022801"/>
    </source>
</evidence>
<keyword evidence="5" id="KW-0862">Zinc</keyword>
<protein>
    <submittedName>
        <fullName evidence="8">Peptidase family M48-domain-containing protein</fullName>
    </submittedName>
</protein>
<dbReference type="RefSeq" id="XP_047780389.1">
    <property type="nucleotide sequence ID" value="XM_047923312.1"/>
</dbReference>
<accession>A0ABQ8KJZ6</accession>
<proteinExistence type="predicted"/>
<comment type="cofactor">
    <cofactor evidence="1">
        <name>Zn(2+)</name>
        <dbReference type="ChEBI" id="CHEBI:29105"/>
    </cofactor>
</comment>
<evidence type="ECO:0000256" key="1">
    <source>
        <dbReference type="ARBA" id="ARBA00001947"/>
    </source>
</evidence>
<keyword evidence="6" id="KW-0482">Metalloprotease</keyword>
<dbReference type="InterPro" id="IPR001915">
    <property type="entry name" value="Peptidase_M48"/>
</dbReference>
<sequence>MLSSVLDSSSSTILRVNRWSGYAVRSLPSRSWSANSRPIHVLASPALHRAQTSYPRPTNLTTLSPRRQFHASNPRQWMCAPPLIWWFKTSTALNVAETVFRVALTFIPLASMSQFRSRKILEKIEKLRQSGRGKDMDLDGKARRAIMYLGRARKITRTLLLIPAVIVAFTLLAGIERTPLTGRWRFILLSPWEEEDIASQLAGTGWYAAVGEILATGGNTPKLIDPSDWRYRWVQQTLRRLEDVIPVLQAEKELRPDWLEGGTKVPLPPPSDYPLRPRFRESDYIGRMADATKLRSALPEEVIPGPPYSLLVVDRPDASNAFSYGFGPDGAAGIVVFSGFLNDIMAKYPIKNVVALDATSAEEVSWWSAVFGGLFNAQPVPARPVPTEEQTSELAILLAHEVAHLVLAHHIETLSIGSIVGPSLMTIATDVIRTFMFPFTMLFGPFINDAISGVWKTSSVEFAKLSGICTSHEQEIEADIVSARLLAHAGFDPQHAVRFWENRSQSAQNADCAHAPKDEVIQERTGIGKHLPHPWAGSTHPLNVERVRKLKQELERWDEERRRAREASAAPARSWKRAWSLLA</sequence>
<dbReference type="Proteomes" id="UP000814176">
    <property type="component" value="Unassembled WGS sequence"/>
</dbReference>
<organism evidence="8 9">
    <name type="scientific">Rhodofomes roseus</name>
    <dbReference type="NCBI Taxonomy" id="34475"/>
    <lineage>
        <taxon>Eukaryota</taxon>
        <taxon>Fungi</taxon>
        <taxon>Dikarya</taxon>
        <taxon>Basidiomycota</taxon>
        <taxon>Agaricomycotina</taxon>
        <taxon>Agaricomycetes</taxon>
        <taxon>Polyporales</taxon>
        <taxon>Rhodofomes</taxon>
    </lineage>
</organism>
<name>A0ABQ8KJZ6_9APHY</name>
<dbReference type="Pfam" id="PF01435">
    <property type="entry name" value="Peptidase_M48"/>
    <property type="match status" value="1"/>
</dbReference>
<keyword evidence="3" id="KW-0479">Metal-binding</keyword>
<evidence type="ECO:0000256" key="3">
    <source>
        <dbReference type="ARBA" id="ARBA00022723"/>
    </source>
</evidence>
<keyword evidence="4" id="KW-0378">Hydrolase</keyword>
<gene>
    <name evidence="8" type="ORF">C8Q71DRAFT_751447</name>
</gene>
<keyword evidence="2" id="KW-0645">Protease</keyword>
<keyword evidence="9" id="KW-1185">Reference proteome</keyword>
<evidence type="ECO:0000313" key="9">
    <source>
        <dbReference type="Proteomes" id="UP000814176"/>
    </source>
</evidence>
<evidence type="ECO:0000259" key="7">
    <source>
        <dbReference type="Pfam" id="PF01435"/>
    </source>
</evidence>
<dbReference type="PANTHER" id="PTHR22726:SF18">
    <property type="entry name" value="PEPTIDASE M48 DOMAIN-CONTAINING PROTEIN"/>
    <property type="match status" value="1"/>
</dbReference>
<dbReference type="GeneID" id="72004044"/>
<feature type="domain" description="Peptidase M48" evidence="7">
    <location>
        <begin position="300"/>
        <end position="553"/>
    </location>
</feature>
<comment type="caution">
    <text evidence="8">The sequence shown here is derived from an EMBL/GenBank/DDBJ whole genome shotgun (WGS) entry which is preliminary data.</text>
</comment>
<evidence type="ECO:0000256" key="2">
    <source>
        <dbReference type="ARBA" id="ARBA00022670"/>
    </source>
</evidence>
<evidence type="ECO:0000256" key="5">
    <source>
        <dbReference type="ARBA" id="ARBA00022833"/>
    </source>
</evidence>
<evidence type="ECO:0000313" key="8">
    <source>
        <dbReference type="EMBL" id="KAH9838474.1"/>
    </source>
</evidence>
<dbReference type="EMBL" id="JADCUA010000007">
    <property type="protein sequence ID" value="KAH9838474.1"/>
    <property type="molecule type" value="Genomic_DNA"/>
</dbReference>
<reference evidence="8 9" key="1">
    <citation type="journal article" date="2021" name="Environ. Microbiol.">
        <title>Gene family expansions and transcriptome signatures uncover fungal adaptations to wood decay.</title>
        <authorList>
            <person name="Hage H."/>
            <person name="Miyauchi S."/>
            <person name="Viragh M."/>
            <person name="Drula E."/>
            <person name="Min B."/>
            <person name="Chaduli D."/>
            <person name="Navarro D."/>
            <person name="Favel A."/>
            <person name="Norest M."/>
            <person name="Lesage-Meessen L."/>
            <person name="Balint B."/>
            <person name="Merenyi Z."/>
            <person name="de Eugenio L."/>
            <person name="Morin E."/>
            <person name="Martinez A.T."/>
            <person name="Baldrian P."/>
            <person name="Stursova M."/>
            <person name="Martinez M.J."/>
            <person name="Novotny C."/>
            <person name="Magnuson J.K."/>
            <person name="Spatafora J.W."/>
            <person name="Maurice S."/>
            <person name="Pangilinan J."/>
            <person name="Andreopoulos W."/>
            <person name="LaButti K."/>
            <person name="Hundley H."/>
            <person name="Na H."/>
            <person name="Kuo A."/>
            <person name="Barry K."/>
            <person name="Lipzen A."/>
            <person name="Henrissat B."/>
            <person name="Riley R."/>
            <person name="Ahrendt S."/>
            <person name="Nagy L.G."/>
            <person name="Grigoriev I.V."/>
            <person name="Martin F."/>
            <person name="Rosso M.N."/>
        </authorList>
    </citation>
    <scope>NUCLEOTIDE SEQUENCE [LARGE SCALE GENOMIC DNA]</scope>
    <source>
        <strain evidence="8 9">CIRM-BRFM 1785</strain>
    </source>
</reference>
<evidence type="ECO:0000256" key="6">
    <source>
        <dbReference type="ARBA" id="ARBA00023049"/>
    </source>
</evidence>